<sequence>MSVVSIVDYEKTISFSYKSSTIIAILNILLLGIGQASYL</sequence>
<organism evidence="2">
    <name type="scientific">bioreactor metagenome</name>
    <dbReference type="NCBI Taxonomy" id="1076179"/>
    <lineage>
        <taxon>unclassified sequences</taxon>
        <taxon>metagenomes</taxon>
        <taxon>ecological metagenomes</taxon>
    </lineage>
</organism>
<name>A0A645EII1_9ZZZZ</name>
<comment type="caution">
    <text evidence="2">The sequence shown here is derived from an EMBL/GenBank/DDBJ whole genome shotgun (WGS) entry which is preliminary data.</text>
</comment>
<keyword evidence="1" id="KW-0812">Transmembrane</keyword>
<keyword evidence="1" id="KW-1133">Transmembrane helix</keyword>
<evidence type="ECO:0000256" key="1">
    <source>
        <dbReference type="SAM" id="Phobius"/>
    </source>
</evidence>
<keyword evidence="1" id="KW-0472">Membrane</keyword>
<reference evidence="2" key="1">
    <citation type="submission" date="2019-08" db="EMBL/GenBank/DDBJ databases">
        <authorList>
            <person name="Kucharzyk K."/>
            <person name="Murdoch R.W."/>
            <person name="Higgins S."/>
            <person name="Loffler F."/>
        </authorList>
    </citation>
    <scope>NUCLEOTIDE SEQUENCE</scope>
</reference>
<feature type="transmembrane region" description="Helical" evidence="1">
    <location>
        <begin position="21"/>
        <end position="38"/>
    </location>
</feature>
<evidence type="ECO:0000313" key="2">
    <source>
        <dbReference type="EMBL" id="MPN01751.1"/>
    </source>
</evidence>
<gene>
    <name evidence="2" type="ORF">SDC9_148963</name>
</gene>
<dbReference type="AlphaFoldDB" id="A0A645EII1"/>
<proteinExistence type="predicted"/>
<accession>A0A645EII1</accession>
<dbReference type="EMBL" id="VSSQ01047743">
    <property type="protein sequence ID" value="MPN01751.1"/>
    <property type="molecule type" value="Genomic_DNA"/>
</dbReference>
<protein>
    <submittedName>
        <fullName evidence="2">Uncharacterized protein</fullName>
    </submittedName>
</protein>